<dbReference type="InterPro" id="IPR017453">
    <property type="entry name" value="GCV_H_sub"/>
</dbReference>
<gene>
    <name evidence="3 7" type="primary">gcvH</name>
    <name evidence="6" type="synonym">gcvH_1</name>
    <name evidence="10" type="ORF">ALP65_02892</name>
    <name evidence="9" type="ORF">CAZ10_37060</name>
    <name evidence="7" type="ORF">GNQ48_29325</name>
    <name evidence="8" type="ORF">GUL26_33440</name>
    <name evidence="11" type="ORF">IPC1295_32935</name>
    <name evidence="12" type="ORF">L4V69_17795</name>
    <name evidence="6" type="ORF">PAERUG_P19_London_7_VIM_2_05_10_00956</name>
</gene>
<dbReference type="PROSITE" id="PS50968">
    <property type="entry name" value="BIOTINYL_LIPOYL"/>
    <property type="match status" value="1"/>
</dbReference>
<reference evidence="11 16" key="6">
    <citation type="submission" date="2019-01" db="EMBL/GenBank/DDBJ databases">
        <title>The Pseudomonas aeruginosa pan-genome provides new insights on its population structure, horizontal gene transfer and pathogenicity.</title>
        <authorList>
            <person name="Freschi L."/>
            <person name="Vincent A.T."/>
            <person name="Jeukens J."/>
            <person name="Emond-Rheault J.-G."/>
            <person name="Kukavica-Ibrulj I."/>
            <person name="Dupont M.-J."/>
            <person name="Charette S.J."/>
            <person name="Boyle B."/>
            <person name="Levesque R.C."/>
        </authorList>
    </citation>
    <scope>NUCLEOTIDE SEQUENCE [LARGE SCALE GENOMIC DNA]</scope>
    <source>
        <strain evidence="11 16">PA-W36</strain>
    </source>
</reference>
<proteinExistence type="inferred from homology"/>
<evidence type="ECO:0000313" key="10">
    <source>
        <dbReference type="EMBL" id="RMS45574.1"/>
    </source>
</evidence>
<feature type="modified residue" description="N6-lipoyllysine" evidence="3 4">
    <location>
        <position position="60"/>
    </location>
</feature>
<evidence type="ECO:0000313" key="15">
    <source>
        <dbReference type="Proteomes" id="UP000270834"/>
    </source>
</evidence>
<dbReference type="EMBL" id="CVVU01000038">
    <property type="protein sequence ID" value="CRO16487.1"/>
    <property type="molecule type" value="Genomic_DNA"/>
</dbReference>
<feature type="domain" description="Lipoyl-binding" evidence="5">
    <location>
        <begin position="20"/>
        <end position="101"/>
    </location>
</feature>
<dbReference type="Proteomes" id="UP000433532">
    <property type="component" value="Unassembled WGS sequence"/>
</dbReference>
<dbReference type="Proteomes" id="UP000270834">
    <property type="component" value="Unassembled WGS sequence"/>
</dbReference>
<dbReference type="GO" id="GO:0019464">
    <property type="term" value="P:glycine decarboxylation via glycine cleavage system"/>
    <property type="evidence" value="ECO:0007669"/>
    <property type="project" value="UniProtKB-UniRule"/>
</dbReference>
<name>A0A072ZN41_PSEAI</name>
<evidence type="ECO:0000313" key="11">
    <source>
        <dbReference type="EMBL" id="RPM02462.1"/>
    </source>
</evidence>
<keyword evidence="2 3" id="KW-0450">Lipoyl</keyword>
<reference evidence="7 17" key="7">
    <citation type="submission" date="2019-11" db="EMBL/GenBank/DDBJ databases">
        <title>Genomes of ocular Pseudomonas aeruginosa isolates.</title>
        <authorList>
            <person name="Khan M."/>
            <person name="Rice S.A."/>
            <person name="Willcox M.D.P."/>
            <person name="Stapleton F."/>
        </authorList>
    </citation>
    <scope>NUCLEOTIDE SEQUENCE [LARGE SCALE GENOMIC DNA]</scope>
    <source>
        <strain evidence="7 17">PA221</strain>
    </source>
</reference>
<dbReference type="GO" id="GO:0005829">
    <property type="term" value="C:cytosol"/>
    <property type="evidence" value="ECO:0007669"/>
    <property type="project" value="TreeGrafter"/>
</dbReference>
<dbReference type="KEGG" id="paeb:NCGM1900_4081"/>
<evidence type="ECO:0000313" key="13">
    <source>
        <dbReference type="Proteomes" id="UP000045039"/>
    </source>
</evidence>
<dbReference type="InterPro" id="IPR033753">
    <property type="entry name" value="GCV_H/Fam206"/>
</dbReference>
<dbReference type="PANTHER" id="PTHR11715">
    <property type="entry name" value="GLYCINE CLEAVAGE SYSTEM H PROTEIN"/>
    <property type="match status" value="1"/>
</dbReference>
<dbReference type="EMBL" id="RBSQ01001308">
    <property type="protein sequence ID" value="RMS45574.1"/>
    <property type="molecule type" value="Genomic_DNA"/>
</dbReference>
<dbReference type="SUPFAM" id="SSF51230">
    <property type="entry name" value="Single hybrid motif"/>
    <property type="match status" value="1"/>
</dbReference>
<comment type="cofactor">
    <cofactor evidence="3">
        <name>(R)-lipoate</name>
        <dbReference type="ChEBI" id="CHEBI:83088"/>
    </cofactor>
    <text evidence="3">Binds 1 lipoyl cofactor covalently.</text>
</comment>
<dbReference type="Gene3D" id="2.40.50.100">
    <property type="match status" value="1"/>
</dbReference>
<protein>
    <recommendedName>
        <fullName evidence="3">Glycine cleavage system H protein</fullName>
    </recommendedName>
</protein>
<dbReference type="CDD" id="cd06848">
    <property type="entry name" value="GCS_H"/>
    <property type="match status" value="1"/>
</dbReference>
<reference evidence="13" key="2">
    <citation type="submission" date="2015-06" db="EMBL/GenBank/DDBJ databases">
        <authorList>
            <person name="Radhakrishnan Rajesh"/>
            <person name="Underwood Anthony"/>
            <person name="Al-Shahib Ali"/>
        </authorList>
    </citation>
    <scope>NUCLEOTIDE SEQUENCE [LARGE SCALE GENOMIC DNA]</scope>
    <source>
        <strain evidence="13">P19_London_7_VIM_2_05_10</strain>
    </source>
</reference>
<organism evidence="7 17">
    <name type="scientific">Pseudomonas aeruginosa</name>
    <dbReference type="NCBI Taxonomy" id="287"/>
    <lineage>
        <taxon>Bacteria</taxon>
        <taxon>Pseudomonadati</taxon>
        <taxon>Pseudomonadota</taxon>
        <taxon>Gammaproteobacteria</taxon>
        <taxon>Pseudomonadales</taxon>
        <taxon>Pseudomonadaceae</taxon>
        <taxon>Pseudomonas</taxon>
    </lineage>
</organism>
<dbReference type="EMBL" id="NFFZ01000046">
    <property type="protein sequence ID" value="OTI54607.1"/>
    <property type="molecule type" value="Genomic_DNA"/>
</dbReference>
<evidence type="ECO:0000313" key="12">
    <source>
        <dbReference type="EMBL" id="WOS80935.1"/>
    </source>
</evidence>
<reference evidence="6" key="1">
    <citation type="submission" date="2015-06" db="EMBL/GenBank/DDBJ databases">
        <authorList>
            <person name="Radhakrishnan R."/>
            <person name="Underwood A."/>
            <person name="Al-Shahib A."/>
        </authorList>
    </citation>
    <scope>NUCLEOTIDE SEQUENCE</scope>
    <source>
        <strain evidence="6">P19_London_7_VIM_2_05_10</strain>
    </source>
</reference>
<dbReference type="GO" id="GO:0009249">
    <property type="term" value="P:protein lipoylation"/>
    <property type="evidence" value="ECO:0007669"/>
    <property type="project" value="TreeGrafter"/>
</dbReference>
<reference evidence="11 16" key="4">
    <citation type="submission" date="2017-08" db="EMBL/GenBank/DDBJ databases">
        <authorList>
            <person name="Feschi L."/>
            <person name="Jeukens J."/>
            <person name="Emond-Rheault J.-G."/>
            <person name="Kukavica-Ibrulj I."/>
            <person name="Boyle B."/>
            <person name="Levesque R.C."/>
        </authorList>
    </citation>
    <scope>NUCLEOTIDE SEQUENCE [LARGE SCALE GENOMIC DNA]</scope>
    <source>
        <strain evidence="11 16">PA-W36</strain>
    </source>
</reference>
<evidence type="ECO:0000259" key="5">
    <source>
        <dbReference type="PROSITE" id="PS50968"/>
    </source>
</evidence>
<dbReference type="eggNOG" id="COG0509">
    <property type="taxonomic scope" value="Bacteria"/>
</dbReference>
<reference evidence="12" key="9">
    <citation type="submission" date="2023-06" db="EMBL/GenBank/DDBJ databases">
        <authorList>
            <consortium name="Clinical and Environmental Microbiology Branch: Whole genome sequencing antimicrobial resistance pathogens in the healthcare setting"/>
        </authorList>
    </citation>
    <scope>NUCLEOTIDE SEQUENCE</scope>
    <source>
        <strain evidence="12">2021CK-01020</strain>
    </source>
</reference>
<evidence type="ECO:0000313" key="16">
    <source>
        <dbReference type="Proteomes" id="UP000284767"/>
    </source>
</evidence>
<dbReference type="EMBL" id="WXZT01000043">
    <property type="protein sequence ID" value="MZZ17177.1"/>
    <property type="molecule type" value="Genomic_DNA"/>
</dbReference>
<dbReference type="NCBIfam" id="NF002270">
    <property type="entry name" value="PRK01202.1"/>
    <property type="match status" value="1"/>
</dbReference>
<dbReference type="OMA" id="HEWVEMV"/>
<reference evidence="8" key="8">
    <citation type="submission" date="2020-01" db="EMBL/GenBank/DDBJ databases">
        <title>Bacteria Cultured from War Wounds Associated with the Conflict in Eastern Ukraine.</title>
        <authorList>
            <person name="Snesrud E."/>
            <person name="Galac M.R."/>
            <person name="Mc Gann P."/>
            <person name="Valentine K."/>
            <person name="Viacheslav K."/>
        </authorList>
    </citation>
    <scope>NUCLEOTIDE SEQUENCE</scope>
    <source>
        <strain evidence="8">VNMU148</strain>
    </source>
</reference>
<evidence type="ECO:0000313" key="7">
    <source>
        <dbReference type="EMBL" id="MUI39109.1"/>
    </source>
</evidence>
<dbReference type="Proteomes" id="UP000284767">
    <property type="component" value="Unassembled WGS sequence"/>
</dbReference>
<evidence type="ECO:0000313" key="6">
    <source>
        <dbReference type="EMBL" id="CRO16487.1"/>
    </source>
</evidence>
<dbReference type="EMBL" id="CP136986">
    <property type="protein sequence ID" value="WOS80935.1"/>
    <property type="molecule type" value="Genomic_DNA"/>
</dbReference>
<dbReference type="EMBL" id="WOAD01000043">
    <property type="protein sequence ID" value="MUI39109.1"/>
    <property type="molecule type" value="Genomic_DNA"/>
</dbReference>
<dbReference type="InterPro" id="IPR011053">
    <property type="entry name" value="Single_hybrid_motif"/>
</dbReference>
<dbReference type="Proteomes" id="UP000194857">
    <property type="component" value="Unassembled WGS sequence"/>
</dbReference>
<dbReference type="InterPro" id="IPR000089">
    <property type="entry name" value="Biotin_lipoyl"/>
</dbReference>
<dbReference type="AlphaFoldDB" id="A0A072ZN41"/>
<accession>A0A1S1C1F3</accession>
<dbReference type="HAMAP" id="MF_00272">
    <property type="entry name" value="GcvH"/>
    <property type="match status" value="1"/>
</dbReference>
<comment type="similarity">
    <text evidence="1 3">Belongs to the GcvH family.</text>
</comment>
<evidence type="ECO:0000256" key="3">
    <source>
        <dbReference type="HAMAP-Rule" id="MF_00272"/>
    </source>
</evidence>
<sequence>MSKLRFTTDHEWLRQDDDGLLTVGITAYAQDALGDVVFVQLPELGEHAAGSEVAVLESVKAASNILMPLDGEVVAINDALPDAPELVNQDPLGEAWFFRFRPADAGAWEKLLDQAAYDRLLNANADA</sequence>
<evidence type="ECO:0000313" key="17">
    <source>
        <dbReference type="Proteomes" id="UP000433532"/>
    </source>
</evidence>
<dbReference type="Pfam" id="PF01597">
    <property type="entry name" value="GCV_H"/>
    <property type="match status" value="1"/>
</dbReference>
<dbReference type="RefSeq" id="WP_003089718.1">
    <property type="nucleotide sequence ID" value="NZ_AP014622.1"/>
</dbReference>
<evidence type="ECO:0000256" key="2">
    <source>
        <dbReference type="ARBA" id="ARBA00022823"/>
    </source>
</evidence>
<reference evidence="9 14" key="3">
    <citation type="submission" date="2017-05" db="EMBL/GenBank/DDBJ databases">
        <authorList>
            <person name="Song R."/>
            <person name="Chenine A.L."/>
            <person name="Ruprecht R.M."/>
        </authorList>
    </citation>
    <scope>NUCLEOTIDE SEQUENCE [LARGE SCALE GENOMIC DNA]</scope>
    <source>
        <strain evidence="9 14">S567_C10_BS</strain>
    </source>
</reference>
<reference evidence="10 15" key="5">
    <citation type="submission" date="2018-08" db="EMBL/GenBank/DDBJ databases">
        <title>Recombination of ecologically and evolutionarily significant loci maintains genetic cohesion in the Pseudomonas syringae species complex.</title>
        <authorList>
            <person name="Dillon M."/>
            <person name="Thakur S."/>
            <person name="Almeida R.N.D."/>
            <person name="Weir B.S."/>
            <person name="Guttman D.S."/>
        </authorList>
    </citation>
    <scope>NUCLEOTIDE SEQUENCE [LARGE SCALE GENOMIC DNA]</scope>
    <source>
        <strain evidence="10 15">ICMP 7846</strain>
    </source>
</reference>
<dbReference type="SMR" id="A0A072ZN41"/>
<dbReference type="PANTHER" id="PTHR11715:SF3">
    <property type="entry name" value="GLYCINE CLEAVAGE SYSTEM H PROTEIN-RELATED"/>
    <property type="match status" value="1"/>
</dbReference>
<dbReference type="EMBL" id="NSNE01000039">
    <property type="protein sequence ID" value="RPM02462.1"/>
    <property type="molecule type" value="Genomic_DNA"/>
</dbReference>
<dbReference type="Proteomes" id="UP000045039">
    <property type="component" value="Unassembled WGS sequence"/>
</dbReference>
<dbReference type="NCBIfam" id="TIGR00527">
    <property type="entry name" value="gcvH"/>
    <property type="match status" value="1"/>
</dbReference>
<evidence type="ECO:0000256" key="1">
    <source>
        <dbReference type="ARBA" id="ARBA00009249"/>
    </source>
</evidence>
<evidence type="ECO:0000313" key="14">
    <source>
        <dbReference type="Proteomes" id="UP000194857"/>
    </source>
</evidence>
<dbReference type="InterPro" id="IPR002930">
    <property type="entry name" value="GCV_H"/>
</dbReference>
<evidence type="ECO:0000313" key="9">
    <source>
        <dbReference type="EMBL" id="OTI54607.1"/>
    </source>
</evidence>
<dbReference type="Proteomes" id="UP000644192">
    <property type="component" value="Unassembled WGS sequence"/>
</dbReference>
<accession>A0A072ZN41</accession>
<dbReference type="GO" id="GO:0005960">
    <property type="term" value="C:glycine cleavage complex"/>
    <property type="evidence" value="ECO:0007669"/>
    <property type="project" value="InterPro"/>
</dbReference>
<comment type="subunit">
    <text evidence="3">The glycine cleavage system is composed of four proteins: P, T, L and H.</text>
</comment>
<evidence type="ECO:0000313" key="8">
    <source>
        <dbReference type="EMBL" id="MZZ17177.1"/>
    </source>
</evidence>
<evidence type="ECO:0000256" key="4">
    <source>
        <dbReference type="PIRSR" id="PIRSR617453-50"/>
    </source>
</evidence>
<comment type="function">
    <text evidence="3">The glycine cleavage system catalyzes the degradation of glycine. The H protein shuttles the methylamine group of glycine from the P protein to the T protein.</text>
</comment>
<reference evidence="12" key="10">
    <citation type="submission" date="2023-10" db="EMBL/GenBank/DDBJ databases">
        <title>Pathogen: clinical or host-associated sample.</title>
        <authorList>
            <person name="Hergert J."/>
            <person name="Casey R."/>
            <person name="Wagner J."/>
            <person name="Young E.L."/>
            <person name="Oakeson K.F."/>
        </authorList>
    </citation>
    <scope>NUCLEOTIDE SEQUENCE</scope>
    <source>
        <strain evidence="12">2021CK-01020</strain>
    </source>
</reference>
<dbReference type="Proteomes" id="UP001297540">
    <property type="component" value="Chromosome"/>
</dbReference>